<dbReference type="HOGENOM" id="CLU_474683_0_0_5"/>
<dbReference type="Proteomes" id="UP000006512">
    <property type="component" value="Unassembled WGS sequence"/>
</dbReference>
<gene>
    <name evidence="1" type="ORF">ABI_00260</name>
</gene>
<protein>
    <submittedName>
        <fullName evidence="1">Uncharacterized protein</fullName>
    </submittedName>
</protein>
<sequence>MPKAFPWGLELSADLKKFEAQLDEAFSNLPVNGANADECLSLACLAYEFVSKQSTTKNSDFIAIAMVVLARKLVSGDAGCETDLEALFQDLQFASHYYMLREYLYYSYNAPGSLAWTFSDDAVEVKFADQTIPRQFFTVWNDQVLGSKEVFEGFNRGHEIRDLLRGQEENDINPATEAAYAIIREEAQIKLDAYFCIIAHDADISLGDYSYSQFITLYRALLEKALYHRYHASVNDKVGPVFIPEHELVAAAMEESSLPAEVTKAILRDIVFDEAAVKERVDASYFSLYRRHEDDDIVMRPHHFAINEGLVNVLRVIATRRPRLFLQNISQALGDGFVARQQRAWDAQGFIVRKNVSLREFDPSLPDIDLLVISEEPTLGYVMFVCELKSPVPPRWAKDQLRVLNKDGVSKAFQQAKTIEDFLGTEQGIAFLRSVLPQEGLPHFDGFITVINHLIVTSDNAGMFFGDEETPIMNFRTLERLLRRADGDIVLIQRVIDDYNEVADSLISTKMIEFEMGTIKVRYEVVGDCQPLDFPQQSWKNSAERQAMIDDFIASGGHPFDVLPHDPRLRNGD</sequence>
<dbReference type="STRING" id="715226.ABI_00260"/>
<organism evidence="1 2">
    <name type="scientific">Asticcacaulis biprosthecium C19</name>
    <dbReference type="NCBI Taxonomy" id="715226"/>
    <lineage>
        <taxon>Bacteria</taxon>
        <taxon>Pseudomonadati</taxon>
        <taxon>Pseudomonadota</taxon>
        <taxon>Alphaproteobacteria</taxon>
        <taxon>Caulobacterales</taxon>
        <taxon>Caulobacteraceae</taxon>
        <taxon>Asticcacaulis</taxon>
    </lineage>
</organism>
<reference evidence="2" key="1">
    <citation type="submission" date="2011-03" db="EMBL/GenBank/DDBJ databases">
        <title>Draft genome sequence of Brevundimonas diminuta.</title>
        <authorList>
            <person name="Brown P.J.B."/>
            <person name="Buechlein A."/>
            <person name="Hemmerich C."/>
            <person name="Brun Y.V."/>
        </authorList>
    </citation>
    <scope>NUCLEOTIDE SEQUENCE [LARGE SCALE GENOMIC DNA]</scope>
    <source>
        <strain evidence="2">C19</strain>
    </source>
</reference>
<keyword evidence="2" id="KW-1185">Reference proteome</keyword>
<dbReference type="AlphaFoldDB" id="F4QFY3"/>
<evidence type="ECO:0000313" key="2">
    <source>
        <dbReference type="Proteomes" id="UP000006512"/>
    </source>
</evidence>
<name>F4QFY3_9CAUL</name>
<evidence type="ECO:0000313" key="1">
    <source>
        <dbReference type="EMBL" id="EGF93794.1"/>
    </source>
</evidence>
<accession>F4QFY3</accession>
<dbReference type="EMBL" id="GL883076">
    <property type="protein sequence ID" value="EGF93794.1"/>
    <property type="molecule type" value="Genomic_DNA"/>
</dbReference>
<proteinExistence type="predicted"/>